<name>A0AAW1WEN2_RUBAR</name>
<dbReference type="AlphaFoldDB" id="A0AAW1WEN2"/>
<dbReference type="EMBL" id="JBEDUW010000006">
    <property type="protein sequence ID" value="KAK9922459.1"/>
    <property type="molecule type" value="Genomic_DNA"/>
</dbReference>
<comment type="caution">
    <text evidence="1">The sequence shown here is derived from an EMBL/GenBank/DDBJ whole genome shotgun (WGS) entry which is preliminary data.</text>
</comment>
<dbReference type="Proteomes" id="UP001457282">
    <property type="component" value="Unassembled WGS sequence"/>
</dbReference>
<protein>
    <submittedName>
        <fullName evidence="1">Uncharacterized protein</fullName>
    </submittedName>
</protein>
<proteinExistence type="predicted"/>
<organism evidence="1 2">
    <name type="scientific">Rubus argutus</name>
    <name type="common">Southern blackberry</name>
    <dbReference type="NCBI Taxonomy" id="59490"/>
    <lineage>
        <taxon>Eukaryota</taxon>
        <taxon>Viridiplantae</taxon>
        <taxon>Streptophyta</taxon>
        <taxon>Embryophyta</taxon>
        <taxon>Tracheophyta</taxon>
        <taxon>Spermatophyta</taxon>
        <taxon>Magnoliopsida</taxon>
        <taxon>eudicotyledons</taxon>
        <taxon>Gunneridae</taxon>
        <taxon>Pentapetalae</taxon>
        <taxon>rosids</taxon>
        <taxon>fabids</taxon>
        <taxon>Rosales</taxon>
        <taxon>Rosaceae</taxon>
        <taxon>Rosoideae</taxon>
        <taxon>Rosoideae incertae sedis</taxon>
        <taxon>Rubus</taxon>
    </lineage>
</organism>
<keyword evidence="2" id="KW-1185">Reference proteome</keyword>
<sequence length="91" mass="9959">MGRGDDDGGSGVGMVLDLDGEVAGEKWKTDASGAITACERITVAMGQRRSGVVWAFCSDGRDVGSLAYGFEEREKSWEKKEIEGQRREWID</sequence>
<reference evidence="1 2" key="1">
    <citation type="journal article" date="2023" name="G3 (Bethesda)">
        <title>A chromosome-length genome assembly and annotation of blackberry (Rubus argutus, cv. 'Hillquist').</title>
        <authorList>
            <person name="Bruna T."/>
            <person name="Aryal R."/>
            <person name="Dudchenko O."/>
            <person name="Sargent D.J."/>
            <person name="Mead D."/>
            <person name="Buti M."/>
            <person name="Cavallini A."/>
            <person name="Hytonen T."/>
            <person name="Andres J."/>
            <person name="Pham M."/>
            <person name="Weisz D."/>
            <person name="Mascagni F."/>
            <person name="Usai G."/>
            <person name="Natali L."/>
            <person name="Bassil N."/>
            <person name="Fernandez G.E."/>
            <person name="Lomsadze A."/>
            <person name="Armour M."/>
            <person name="Olukolu B."/>
            <person name="Poorten T."/>
            <person name="Britton C."/>
            <person name="Davik J."/>
            <person name="Ashrafi H."/>
            <person name="Aiden E.L."/>
            <person name="Borodovsky M."/>
            <person name="Worthington M."/>
        </authorList>
    </citation>
    <scope>NUCLEOTIDE SEQUENCE [LARGE SCALE GENOMIC DNA]</scope>
    <source>
        <strain evidence="1">PI 553951</strain>
    </source>
</reference>
<gene>
    <name evidence="1" type="ORF">M0R45_030923</name>
</gene>
<accession>A0AAW1WEN2</accession>
<evidence type="ECO:0000313" key="1">
    <source>
        <dbReference type="EMBL" id="KAK9922459.1"/>
    </source>
</evidence>
<evidence type="ECO:0000313" key="2">
    <source>
        <dbReference type="Proteomes" id="UP001457282"/>
    </source>
</evidence>